<dbReference type="SMART" id="SM00387">
    <property type="entry name" value="HATPase_c"/>
    <property type="match status" value="1"/>
</dbReference>
<dbReference type="GO" id="GO:0000155">
    <property type="term" value="F:phosphorelay sensor kinase activity"/>
    <property type="evidence" value="ECO:0007669"/>
    <property type="project" value="InterPro"/>
</dbReference>
<evidence type="ECO:0000259" key="7">
    <source>
        <dbReference type="PROSITE" id="PS50109"/>
    </source>
</evidence>
<dbReference type="SUPFAM" id="SSF55874">
    <property type="entry name" value="ATPase domain of HSP90 chaperone/DNA topoisomerase II/histidine kinase"/>
    <property type="match status" value="1"/>
</dbReference>
<dbReference type="OrthoDB" id="9124519at2"/>
<dbReference type="InterPro" id="IPR003661">
    <property type="entry name" value="HisK_dim/P_dom"/>
</dbReference>
<keyword evidence="9" id="KW-1185">Reference proteome</keyword>
<dbReference type="SUPFAM" id="SSF55781">
    <property type="entry name" value="GAF domain-like"/>
    <property type="match status" value="1"/>
</dbReference>
<dbReference type="Pfam" id="PF02518">
    <property type="entry name" value="HATPase_c"/>
    <property type="match status" value="1"/>
</dbReference>
<feature type="domain" description="Histidine kinase" evidence="7">
    <location>
        <begin position="188"/>
        <end position="401"/>
    </location>
</feature>
<keyword evidence="4" id="KW-0808">Transferase</keyword>
<evidence type="ECO:0000313" key="9">
    <source>
        <dbReference type="Proteomes" id="UP000321954"/>
    </source>
</evidence>
<dbReference type="SMART" id="SM00388">
    <property type="entry name" value="HisKA"/>
    <property type="match status" value="1"/>
</dbReference>
<dbReference type="CDD" id="cd00075">
    <property type="entry name" value="HATPase"/>
    <property type="match status" value="1"/>
</dbReference>
<dbReference type="Proteomes" id="UP000321954">
    <property type="component" value="Chromosome"/>
</dbReference>
<protein>
    <recommendedName>
        <fullName evidence="2">histidine kinase</fullName>
        <ecNumber evidence="2">2.7.13.3</ecNumber>
    </recommendedName>
</protein>
<keyword evidence="6" id="KW-0902">Two-component regulatory system</keyword>
<evidence type="ECO:0000256" key="3">
    <source>
        <dbReference type="ARBA" id="ARBA00022553"/>
    </source>
</evidence>
<dbReference type="InterPro" id="IPR036890">
    <property type="entry name" value="HATPase_C_sf"/>
</dbReference>
<dbReference type="Gene3D" id="3.30.450.40">
    <property type="match status" value="1"/>
</dbReference>
<evidence type="ECO:0000256" key="1">
    <source>
        <dbReference type="ARBA" id="ARBA00000085"/>
    </source>
</evidence>
<dbReference type="Pfam" id="PF01590">
    <property type="entry name" value="GAF"/>
    <property type="match status" value="1"/>
</dbReference>
<dbReference type="PANTHER" id="PTHR43711:SF1">
    <property type="entry name" value="HISTIDINE KINASE 1"/>
    <property type="match status" value="1"/>
</dbReference>
<dbReference type="PROSITE" id="PS50109">
    <property type="entry name" value="HIS_KIN"/>
    <property type="match status" value="1"/>
</dbReference>
<organism evidence="8 9">
    <name type="scientific">Antarcticibacterium arcticum</name>
    <dbReference type="NCBI Taxonomy" id="2585771"/>
    <lineage>
        <taxon>Bacteria</taxon>
        <taxon>Pseudomonadati</taxon>
        <taxon>Bacteroidota</taxon>
        <taxon>Flavobacteriia</taxon>
        <taxon>Flavobacteriales</taxon>
        <taxon>Flavobacteriaceae</taxon>
        <taxon>Antarcticibacterium</taxon>
    </lineage>
</organism>
<dbReference type="InterPro" id="IPR036097">
    <property type="entry name" value="HisK_dim/P_sf"/>
</dbReference>
<dbReference type="AlphaFoldDB" id="A0A5B8YKF9"/>
<dbReference type="InterPro" id="IPR005467">
    <property type="entry name" value="His_kinase_dom"/>
</dbReference>
<keyword evidence="3" id="KW-0597">Phosphoprotein</keyword>
<dbReference type="CDD" id="cd00082">
    <property type="entry name" value="HisKA"/>
    <property type="match status" value="1"/>
</dbReference>
<dbReference type="Pfam" id="PF00512">
    <property type="entry name" value="HisKA"/>
    <property type="match status" value="1"/>
</dbReference>
<dbReference type="PANTHER" id="PTHR43711">
    <property type="entry name" value="TWO-COMPONENT HISTIDINE KINASE"/>
    <property type="match status" value="1"/>
</dbReference>
<accession>A0A5B8YKF9</accession>
<keyword evidence="5 8" id="KW-0418">Kinase</keyword>
<dbReference type="KEGG" id="anp:FK178_06225"/>
<name>A0A5B8YKF9_9FLAO</name>
<dbReference type="SMART" id="SM00065">
    <property type="entry name" value="GAF"/>
    <property type="match status" value="1"/>
</dbReference>
<dbReference type="EC" id="2.7.13.3" evidence="2"/>
<evidence type="ECO:0000256" key="6">
    <source>
        <dbReference type="ARBA" id="ARBA00023012"/>
    </source>
</evidence>
<dbReference type="InterPro" id="IPR004358">
    <property type="entry name" value="Sig_transdc_His_kin-like_C"/>
</dbReference>
<dbReference type="InterPro" id="IPR029016">
    <property type="entry name" value="GAF-like_dom_sf"/>
</dbReference>
<dbReference type="SUPFAM" id="SSF47384">
    <property type="entry name" value="Homodimeric domain of signal transducing histidine kinase"/>
    <property type="match status" value="1"/>
</dbReference>
<comment type="catalytic activity">
    <reaction evidence="1">
        <text>ATP + protein L-histidine = ADP + protein N-phospho-L-histidine.</text>
        <dbReference type="EC" id="2.7.13.3"/>
    </reaction>
</comment>
<dbReference type="Gene3D" id="1.10.287.130">
    <property type="match status" value="1"/>
</dbReference>
<dbReference type="PRINTS" id="PR00344">
    <property type="entry name" value="BCTRLSENSOR"/>
</dbReference>
<dbReference type="EMBL" id="CP042476">
    <property type="protein sequence ID" value="QED37337.1"/>
    <property type="molecule type" value="Genomic_DNA"/>
</dbReference>
<reference evidence="8 9" key="1">
    <citation type="submission" date="2019-08" db="EMBL/GenBank/DDBJ databases">
        <title>Antarcticibacterium arcticum sp. nov., a bacterium isolated from marine sediment of the Canadian Beaufort Sea.</title>
        <authorList>
            <person name="Lee Y.M."/>
            <person name="Baek K."/>
            <person name="Lee D.-H."/>
            <person name="Shin S.C."/>
            <person name="Jin Y.K."/>
            <person name="Park Y."/>
        </authorList>
    </citation>
    <scope>NUCLEOTIDE SEQUENCE [LARGE SCALE GENOMIC DNA]</scope>
    <source>
        <strain evidence="8 9">PAMC 28998</strain>
    </source>
</reference>
<proteinExistence type="predicted"/>
<dbReference type="Gene3D" id="3.30.565.10">
    <property type="entry name" value="Histidine kinase-like ATPase, C-terminal domain"/>
    <property type="match status" value="1"/>
</dbReference>
<dbReference type="InterPro" id="IPR050736">
    <property type="entry name" value="Sensor_HK_Regulatory"/>
</dbReference>
<evidence type="ECO:0000256" key="2">
    <source>
        <dbReference type="ARBA" id="ARBA00012438"/>
    </source>
</evidence>
<dbReference type="InterPro" id="IPR003018">
    <property type="entry name" value="GAF"/>
</dbReference>
<gene>
    <name evidence="8" type="ORF">FK178_06225</name>
</gene>
<evidence type="ECO:0000313" key="8">
    <source>
        <dbReference type="EMBL" id="QED37337.1"/>
    </source>
</evidence>
<evidence type="ECO:0000256" key="5">
    <source>
        <dbReference type="ARBA" id="ARBA00022777"/>
    </source>
</evidence>
<evidence type="ECO:0000256" key="4">
    <source>
        <dbReference type="ARBA" id="ARBA00022679"/>
    </source>
</evidence>
<sequence>MIIDTKFTNVRDLAQDVEAINRIPIVPQLLDVICKTTGMGFAAIARVTEDKWVTCTTRDEIAFGLKPGDELKVETTICDEVRRYDEPVFIDNVQLDEHYSCHPTPKMYGFESYVSVPIYKQDGSFFGTLCAIDKKPAVVKSDEVMGMFRLFADLISFHLHTIEKIKTANINLEDERKNSVLREQFIAILGHDLRNPLATIRMSSDILLKFAKEDLVKRQAAMIKSTTFRMEDLIGNILDFARGQFGEGILINKKSNLHDLEDILDQIIAEIETMSPDQNIEHDFQLNKEFSSDANRIGQLLSNLLGNAVIHGDHSRSIKVTATTLNDEFKLSVINGGKKIPESEMEQLFKPFYRKGPGNGKQGLGLGLFISSEIAKAHGGKLSVHSTEEGTSFTFSMPILQS</sequence>
<dbReference type="InterPro" id="IPR003594">
    <property type="entry name" value="HATPase_dom"/>
</dbReference>